<evidence type="ECO:0000259" key="2">
    <source>
        <dbReference type="Pfam" id="PF01364"/>
    </source>
</evidence>
<dbReference type="InterPro" id="IPR001769">
    <property type="entry name" value="Gingipain"/>
</dbReference>
<proteinExistence type="predicted"/>
<dbReference type="Gene3D" id="2.60.40.4070">
    <property type="match status" value="1"/>
</dbReference>
<dbReference type="GO" id="GO:0006508">
    <property type="term" value="P:proteolysis"/>
    <property type="evidence" value="ECO:0007669"/>
    <property type="project" value="InterPro"/>
</dbReference>
<dbReference type="InterPro" id="IPR013783">
    <property type="entry name" value="Ig-like_fold"/>
</dbReference>
<feature type="signal peptide" evidence="1">
    <location>
        <begin position="1"/>
        <end position="26"/>
    </location>
</feature>
<dbReference type="Pfam" id="PF15711">
    <property type="entry name" value="ILEI"/>
    <property type="match status" value="1"/>
</dbReference>
<sequence>MKIHRLFLQFLFVSVLAFGLQATVQAQSPTPYGNEWIDYSKTYYKLKVVNTGLHRLSYGFLDSLGLAGTNPQHFQLFRRGKEVAIHVAGEADGRLDREDFIEFYGERNDGRLDQDLYKNPAHQPHQLYSLYTDTAAYFLTVNPTGGKRMQEVNPSPAGKTPEPYHLHKATQFFVDRYHYGQQHGTPKSLLSWMDEGEGYMSVHARVAKNYDVSGLINAEPTGPKPRFEAVVFGVNANMHEGNLNAVPPVGAARTLTRFKIEGYGYQKISGGLEYSDLSANGLFRVQTQPDATPSNDVSLSYVAVTFARKNTFVSNALVFYTDSTRASTPYFLFNGANETTVAYDITDPANPVRIVGHMSGQAKGFAVPTENRTHKILLANTSRSFKASGNAETLRFRNISADAHNYIILTNKRLMKPVGASRPAPVEYAAYRASAAGGGYDTLLVHVDQVVDQFHYGEYSSNAVRKFMSYMLTASREKHLFIIGKGMKYAWDDYRAVHNNKWSFYHIGDRHPKVYEYDLVPTGMIPSSDVFFTADFRNNRYEPRVPTGRLPATTPEDIISYLNKMKENEALPEGLAWRKNMMHLGGGATSAQISLFKNWLTNYKNIAKGPFFGANVLEMFRQEVSEAITRLNVSEEVNAGLSLMTFFGHSGVNTSEIDIGYVSESIHGYKNKGKYPAVLMNGCYNGDAFIYNFRSFGEDWILTPEKGALSYMAQTYIAADGPLNEFSSRVYQVAFADNAFWGRTIGEIQQEVIKRYYSTSSAYHRGEHVATMTQMVLQGDPAFKFYSPAKPDYAFENNNYSLRDADGNVAIAATENLVLTVNAINLGKAITDSVSVTVKRTLPDNTQLAPVIIKVKPILYREQLTLPLSNKEFTFVAAGMNRIEVILDSPSNIDEINEGNNTLILNHFFPSSGISLLAPMEFAIINSPKVNLVVQSTQLRAEPKGVYFEIDTTHKFNSGLKQFKQVQAGTLPAWEVSLPIQNTNTDSTVFYWRARFASFAESEDTVWVNSSFRYVKDSQGGWSQSHAGQFKSAKKSGVEIKDKEQTWNFSELYKNIEIRTIGGDKRFTYPIHTIVNNGIAELDPACGNYRTSAVPRMFFIVFDDKNLNKSRVPGFNPCSIIPNIYQFGDLNNPTIRANLQRFLTNIPAGYYVAGVSVNQVPFELFTPELKAAFRSVGSSLIDELKTGYPFAFVGHKGAEPGSIQELGPNLSDEILPTSQEIALRATINTFSIQGSITSTLIGPALKWGTLHHNIERYKAGNDSYLLKLFGIGIDGNRELLNDAVTTKSFDLSQIDAARYPHLQLQAELSDTENQTVPQLKQWLVYYQAAPEGVIRPDLVEVSDEIVGQQANRGRIEMPMAFQNVTPYAFRDSITVEVTLTGEGIEPRVSQFKIEALEGNKTATFNYTMPTLDLDGNYKLSMYVNPQLQPEQQYQNNIYEVNFGVKSKLHPIMDVAFDGVHIMDGELVAPSPLISITMKDENKHVYLENADAMEVYLTNNATNVSVDVRESAKPSELRVFPADEKNDFRFEYKPERLENGIYTLEVKGKDATGKASGNSSYKINFEVENESKITNFYPYPNPFSTKTQFIFTLTGGVIPNDFKIQIMTVTGKIVKEIMREEIGPIRIGNNKTEYAWDGTDMYGDKLANGVYLYRVVMPKDTEEMKHIWKKGDKGFVNGYGKVYILR</sequence>
<dbReference type="SUPFAM" id="SSF52129">
    <property type="entry name" value="Caspase-like"/>
    <property type="match status" value="1"/>
</dbReference>
<gene>
    <name evidence="4" type="ORF">SAMN05444128_1674</name>
</gene>
<evidence type="ECO:0000259" key="3">
    <source>
        <dbReference type="Pfam" id="PF15711"/>
    </source>
</evidence>
<keyword evidence="1" id="KW-0732">Signal</keyword>
<name>A0A1R3X5H0_9BACT</name>
<evidence type="ECO:0000313" key="5">
    <source>
        <dbReference type="Proteomes" id="UP000187181"/>
    </source>
</evidence>
<evidence type="ECO:0000256" key="1">
    <source>
        <dbReference type="SAM" id="SignalP"/>
    </source>
</evidence>
<dbReference type="Proteomes" id="UP000187181">
    <property type="component" value="Unassembled WGS sequence"/>
</dbReference>
<dbReference type="GO" id="GO:0008234">
    <property type="term" value="F:cysteine-type peptidase activity"/>
    <property type="evidence" value="ECO:0007669"/>
    <property type="project" value="InterPro"/>
</dbReference>
<dbReference type="InterPro" id="IPR029030">
    <property type="entry name" value="Caspase-like_dom_sf"/>
</dbReference>
<feature type="domain" description="ILEI/PANDER" evidence="3">
    <location>
        <begin position="1137"/>
        <end position="1198"/>
    </location>
</feature>
<organism evidence="4 5">
    <name type="scientific">Pontibacter indicus</name>
    <dbReference type="NCBI Taxonomy" id="1317125"/>
    <lineage>
        <taxon>Bacteria</taxon>
        <taxon>Pseudomonadati</taxon>
        <taxon>Bacteroidota</taxon>
        <taxon>Cytophagia</taxon>
        <taxon>Cytophagales</taxon>
        <taxon>Hymenobacteraceae</taxon>
        <taxon>Pontibacter</taxon>
    </lineage>
</organism>
<reference evidence="5" key="1">
    <citation type="submission" date="2017-01" db="EMBL/GenBank/DDBJ databases">
        <authorList>
            <person name="Varghese N."/>
            <person name="Submissions S."/>
        </authorList>
    </citation>
    <scope>NUCLEOTIDE SEQUENCE [LARGE SCALE GENOMIC DNA]</scope>
    <source>
        <strain evidence="5">LP100</strain>
    </source>
</reference>
<feature type="chain" id="PRO_5012774431" evidence="1">
    <location>
        <begin position="27"/>
        <end position="1685"/>
    </location>
</feature>
<dbReference type="Gene3D" id="2.60.40.10">
    <property type="entry name" value="Immunoglobulins"/>
    <property type="match status" value="1"/>
</dbReference>
<feature type="domain" description="Gingipain" evidence="2">
    <location>
        <begin position="406"/>
        <end position="784"/>
    </location>
</feature>
<dbReference type="Pfam" id="PF01364">
    <property type="entry name" value="Peptidase_C25"/>
    <property type="match status" value="1"/>
</dbReference>
<dbReference type="EMBL" id="FTPP01000001">
    <property type="protein sequence ID" value="SIT86165.1"/>
    <property type="molecule type" value="Genomic_DNA"/>
</dbReference>
<dbReference type="OrthoDB" id="9757650at2"/>
<dbReference type="InterPro" id="IPR039477">
    <property type="entry name" value="ILEI/PANDER_dom"/>
</dbReference>
<dbReference type="RefSeq" id="WP_076667382.1">
    <property type="nucleotide sequence ID" value="NZ_FTPP01000001.1"/>
</dbReference>
<evidence type="ECO:0000313" key="4">
    <source>
        <dbReference type="EMBL" id="SIT86165.1"/>
    </source>
</evidence>
<dbReference type="STRING" id="1317125.SAMN05444128_1674"/>
<keyword evidence="5" id="KW-1185">Reference proteome</keyword>
<protein>
    <submittedName>
        <fullName evidence="4">Interleukin-like EMT inducer</fullName>
    </submittedName>
</protein>
<dbReference type="Gene3D" id="3.40.50.1460">
    <property type="match status" value="1"/>
</dbReference>
<accession>A0A1R3X5H0</accession>